<organism evidence="6 7">
    <name type="scientific">Aeriscardovia aeriphila</name>
    <dbReference type="NCBI Taxonomy" id="218139"/>
    <lineage>
        <taxon>Bacteria</taxon>
        <taxon>Bacillati</taxon>
        <taxon>Actinomycetota</taxon>
        <taxon>Actinomycetes</taxon>
        <taxon>Bifidobacteriales</taxon>
        <taxon>Bifidobacteriaceae</taxon>
        <taxon>Aeriscardovia</taxon>
    </lineage>
</organism>
<evidence type="ECO:0000256" key="1">
    <source>
        <dbReference type="ARBA" id="ARBA00023125"/>
    </source>
</evidence>
<dbReference type="GO" id="GO:0009295">
    <property type="term" value="C:nucleoid"/>
    <property type="evidence" value="ECO:0007669"/>
    <property type="project" value="TreeGrafter"/>
</dbReference>
<dbReference type="Proteomes" id="UP000715651">
    <property type="component" value="Unassembled WGS sequence"/>
</dbReference>
<feature type="compositionally biased region" description="Low complexity" evidence="4">
    <location>
        <begin position="141"/>
        <end position="150"/>
    </location>
</feature>
<dbReference type="GO" id="GO:0006260">
    <property type="term" value="P:DNA replication"/>
    <property type="evidence" value="ECO:0007669"/>
    <property type="project" value="InterPro"/>
</dbReference>
<feature type="region of interest" description="Disordered" evidence="4">
    <location>
        <begin position="120"/>
        <end position="157"/>
    </location>
</feature>
<evidence type="ECO:0000313" key="7">
    <source>
        <dbReference type="Proteomes" id="UP000228976"/>
    </source>
</evidence>
<evidence type="ECO:0000313" key="5">
    <source>
        <dbReference type="EMBL" id="HJF18522.1"/>
    </source>
</evidence>
<dbReference type="InterPro" id="IPR000424">
    <property type="entry name" value="Primosome_PriB/ssb"/>
</dbReference>
<keyword evidence="1 2" id="KW-0238">DNA-binding</keyword>
<dbReference type="GO" id="GO:0003697">
    <property type="term" value="F:single-stranded DNA binding"/>
    <property type="evidence" value="ECO:0007669"/>
    <property type="project" value="UniProtKB-UniRule"/>
</dbReference>
<dbReference type="SUPFAM" id="SSF50249">
    <property type="entry name" value="Nucleic acid-binding proteins"/>
    <property type="match status" value="1"/>
</dbReference>
<dbReference type="CDD" id="cd04496">
    <property type="entry name" value="SSB_OBF"/>
    <property type="match status" value="1"/>
</dbReference>
<dbReference type="PROSITE" id="PS50935">
    <property type="entry name" value="SSB"/>
    <property type="match status" value="1"/>
</dbReference>
<evidence type="ECO:0000256" key="4">
    <source>
        <dbReference type="SAM" id="MobiDB-lite"/>
    </source>
</evidence>
<protein>
    <recommendedName>
        <fullName evidence="2 3">Single-stranded DNA-binding protein</fullName>
        <shortName evidence="2">SSB</shortName>
    </recommendedName>
</protein>
<keyword evidence="7" id="KW-1185">Reference proteome</keyword>
<proteinExistence type="inferred from homology"/>
<dbReference type="Gene3D" id="2.40.50.140">
    <property type="entry name" value="Nucleic acid-binding proteins"/>
    <property type="match status" value="1"/>
</dbReference>
<accession>A0A261FCH7</accession>
<reference evidence="5" key="3">
    <citation type="submission" date="2021-09" db="EMBL/GenBank/DDBJ databases">
        <authorList>
            <person name="Gilroy R."/>
        </authorList>
    </citation>
    <scope>NUCLEOTIDE SEQUENCE</scope>
    <source>
        <strain evidence="5">578</strain>
    </source>
</reference>
<sequence>MANEPVITVAGNLTRDPELRTVGSRQVADFSIASTPRTFNRQTNQWEDGEAMFLDCSAWGDLAQHVQQSLAKGMRVLVQGRLTQRSYQAKDGSTRRVFQLTVDEIGPSLRYATAQVQRQARQSGGFQPAAAQGGYTGGYSAPQQQQAAPATGSADSWAGSSNYGASNSFDSDFGSDDVAAF</sequence>
<dbReference type="Pfam" id="PF00436">
    <property type="entry name" value="SSB"/>
    <property type="match status" value="1"/>
</dbReference>
<dbReference type="OrthoDB" id="9809878at2"/>
<evidence type="ECO:0000313" key="6">
    <source>
        <dbReference type="EMBL" id="OZG56808.1"/>
    </source>
</evidence>
<dbReference type="EMBL" id="DYWK01000007">
    <property type="protein sequence ID" value="HJF18522.1"/>
    <property type="molecule type" value="Genomic_DNA"/>
</dbReference>
<dbReference type="NCBIfam" id="TIGR00621">
    <property type="entry name" value="ssb"/>
    <property type="match status" value="1"/>
</dbReference>
<reference evidence="5" key="2">
    <citation type="journal article" date="2021" name="PeerJ">
        <title>Extensive microbial diversity within the chicken gut microbiome revealed by metagenomics and culture.</title>
        <authorList>
            <person name="Gilroy R."/>
            <person name="Ravi A."/>
            <person name="Getino M."/>
            <person name="Pursley I."/>
            <person name="Horton D.L."/>
            <person name="Alikhan N.F."/>
            <person name="Baker D."/>
            <person name="Gharbi K."/>
            <person name="Hall N."/>
            <person name="Watson M."/>
            <person name="Adriaenssens E.M."/>
            <person name="Foster-Nyarko E."/>
            <person name="Jarju S."/>
            <person name="Secka A."/>
            <person name="Antonio M."/>
            <person name="Oren A."/>
            <person name="Chaudhuri R.R."/>
            <person name="La Ragione R."/>
            <person name="Hildebrand F."/>
            <person name="Pallen M.J."/>
        </authorList>
    </citation>
    <scope>NUCLEOTIDE SEQUENCE</scope>
    <source>
        <strain evidence="5">578</strain>
    </source>
</reference>
<dbReference type="EMBL" id="MWWU01000001">
    <property type="protein sequence ID" value="OZG56808.1"/>
    <property type="molecule type" value="Genomic_DNA"/>
</dbReference>
<dbReference type="PANTHER" id="PTHR10302">
    <property type="entry name" value="SINGLE-STRANDED DNA-BINDING PROTEIN"/>
    <property type="match status" value="1"/>
</dbReference>
<name>A0A261FCH7_9BIFI</name>
<dbReference type="NCBIfam" id="NF005851">
    <property type="entry name" value="PRK07772.1"/>
    <property type="match status" value="1"/>
</dbReference>
<dbReference type="InterPro" id="IPR012340">
    <property type="entry name" value="NA-bd_OB-fold"/>
</dbReference>
<dbReference type="AlphaFoldDB" id="A0A261FCH7"/>
<dbReference type="PANTHER" id="PTHR10302:SF27">
    <property type="entry name" value="SINGLE-STRANDED DNA-BINDING PROTEIN"/>
    <property type="match status" value="1"/>
</dbReference>
<comment type="caution">
    <text evidence="6">The sequence shown here is derived from an EMBL/GenBank/DDBJ whole genome shotgun (WGS) entry which is preliminary data.</text>
</comment>
<gene>
    <name evidence="6" type="ORF">AEAE_0117</name>
    <name evidence="5" type="ORF">K8U78_05190</name>
</gene>
<dbReference type="RefSeq" id="WP_094689242.1">
    <property type="nucleotide sequence ID" value="NZ_JACBYZ010000001.1"/>
</dbReference>
<comment type="caution">
    <text evidence="2">Lacks conserved residue(s) required for the propagation of feature annotation.</text>
</comment>
<comment type="subunit">
    <text evidence="2">Homotetramer.</text>
</comment>
<evidence type="ECO:0000256" key="3">
    <source>
        <dbReference type="RuleBase" id="RU000524"/>
    </source>
</evidence>
<dbReference type="Proteomes" id="UP000228976">
    <property type="component" value="Unassembled WGS sequence"/>
</dbReference>
<evidence type="ECO:0000256" key="2">
    <source>
        <dbReference type="HAMAP-Rule" id="MF_00984"/>
    </source>
</evidence>
<dbReference type="InterPro" id="IPR011344">
    <property type="entry name" value="ssDNA-bd"/>
</dbReference>
<dbReference type="HAMAP" id="MF_00984">
    <property type="entry name" value="SSB"/>
    <property type="match status" value="1"/>
</dbReference>
<reference evidence="6 7" key="1">
    <citation type="journal article" date="2017" name="BMC Genomics">
        <title>Comparative genomic and phylogenomic analyses of the Bifidobacteriaceae family.</title>
        <authorList>
            <person name="Lugli G.A."/>
            <person name="Milani C."/>
            <person name="Turroni F."/>
            <person name="Duranti S."/>
            <person name="Mancabelli L."/>
            <person name="Mangifesta M."/>
            <person name="Ferrario C."/>
            <person name="Modesto M."/>
            <person name="Mattarelli P."/>
            <person name="Jiri K."/>
            <person name="van Sinderen D."/>
            <person name="Ventura M."/>
        </authorList>
    </citation>
    <scope>NUCLEOTIDE SEQUENCE [LARGE SCALE GENOMIC DNA]</scope>
    <source>
        <strain evidence="6 7">LMG 21773</strain>
    </source>
</reference>